<dbReference type="SUPFAM" id="SSF75217">
    <property type="entry name" value="alpha/beta knot"/>
    <property type="match status" value="1"/>
</dbReference>
<dbReference type="GO" id="GO:0070042">
    <property type="term" value="F:rRNA (uridine-N3-)-methyltransferase activity"/>
    <property type="evidence" value="ECO:0007669"/>
    <property type="project" value="TreeGrafter"/>
</dbReference>
<dbReference type="InterPro" id="IPR029028">
    <property type="entry name" value="Alpha/beta_knot_MTases"/>
</dbReference>
<evidence type="ECO:0000259" key="13">
    <source>
        <dbReference type="Pfam" id="PF04452"/>
    </source>
</evidence>
<dbReference type="OrthoDB" id="9808126at2"/>
<dbReference type="SUPFAM" id="SSF88697">
    <property type="entry name" value="PUA domain-like"/>
    <property type="match status" value="1"/>
</dbReference>
<dbReference type="AlphaFoldDB" id="A0A0A0JSN3"/>
<evidence type="ECO:0000313" key="15">
    <source>
        <dbReference type="EMBL" id="KGN39062.1"/>
    </source>
</evidence>
<evidence type="ECO:0000256" key="7">
    <source>
        <dbReference type="ARBA" id="ARBA00022603"/>
    </source>
</evidence>
<protein>
    <recommendedName>
        <fullName evidence="4 12">Ribosomal RNA small subunit methyltransferase E</fullName>
        <ecNumber evidence="3 12">2.1.1.193</ecNumber>
    </recommendedName>
</protein>
<evidence type="ECO:0000256" key="6">
    <source>
        <dbReference type="ARBA" id="ARBA00022552"/>
    </source>
</evidence>
<dbReference type="Gene3D" id="3.40.1280.10">
    <property type="match status" value="1"/>
</dbReference>
<dbReference type="STRING" id="1385521.N803_00650"/>
<evidence type="ECO:0000259" key="14">
    <source>
        <dbReference type="Pfam" id="PF20260"/>
    </source>
</evidence>
<dbReference type="Gene3D" id="2.40.240.20">
    <property type="entry name" value="Hypothetical PUA domain-like, domain 1"/>
    <property type="match status" value="1"/>
</dbReference>
<reference evidence="15 16" key="1">
    <citation type="submission" date="2013-08" db="EMBL/GenBank/DDBJ databases">
        <title>The genome sequence of Knoellia subterranea.</title>
        <authorList>
            <person name="Zhu W."/>
            <person name="Wang G."/>
        </authorList>
    </citation>
    <scope>NUCLEOTIDE SEQUENCE [LARGE SCALE GENOMIC DNA]</scope>
    <source>
        <strain evidence="15 16">KCTC 19937</strain>
    </source>
</reference>
<accession>A0A0A0JSN3</accession>
<dbReference type="NCBIfam" id="NF008693">
    <property type="entry name" value="PRK11713.2-3"/>
    <property type="match status" value="1"/>
</dbReference>
<dbReference type="GO" id="GO:0005737">
    <property type="term" value="C:cytoplasm"/>
    <property type="evidence" value="ECO:0007669"/>
    <property type="project" value="UniProtKB-SubCell"/>
</dbReference>
<evidence type="ECO:0000256" key="10">
    <source>
        <dbReference type="ARBA" id="ARBA00025699"/>
    </source>
</evidence>
<organism evidence="15 16">
    <name type="scientific">Knoellia subterranea KCTC 19937</name>
    <dbReference type="NCBI Taxonomy" id="1385521"/>
    <lineage>
        <taxon>Bacteria</taxon>
        <taxon>Bacillati</taxon>
        <taxon>Actinomycetota</taxon>
        <taxon>Actinomycetes</taxon>
        <taxon>Micrococcales</taxon>
        <taxon>Intrasporangiaceae</taxon>
        <taxon>Knoellia</taxon>
    </lineage>
</organism>
<dbReference type="InterPro" id="IPR046887">
    <property type="entry name" value="RsmE_PUA-like"/>
</dbReference>
<dbReference type="PANTHER" id="PTHR30027:SF3">
    <property type="entry name" value="16S RRNA (URACIL(1498)-N(3))-METHYLTRANSFERASE"/>
    <property type="match status" value="1"/>
</dbReference>
<dbReference type="Pfam" id="PF04452">
    <property type="entry name" value="Methyltrans_RNA"/>
    <property type="match status" value="1"/>
</dbReference>
<keyword evidence="9 12" id="KW-0949">S-adenosyl-L-methionine</keyword>
<feature type="domain" description="Ribosomal RNA small subunit methyltransferase E PUA-like" evidence="14">
    <location>
        <begin position="24"/>
        <end position="69"/>
    </location>
</feature>
<dbReference type="InterPro" id="IPR029026">
    <property type="entry name" value="tRNA_m1G_MTases_N"/>
</dbReference>
<dbReference type="Proteomes" id="UP000030011">
    <property type="component" value="Unassembled WGS sequence"/>
</dbReference>
<evidence type="ECO:0000256" key="3">
    <source>
        <dbReference type="ARBA" id="ARBA00012328"/>
    </source>
</evidence>
<keyword evidence="6 12" id="KW-0698">rRNA processing</keyword>
<evidence type="ECO:0000256" key="12">
    <source>
        <dbReference type="PIRNR" id="PIRNR015601"/>
    </source>
</evidence>
<comment type="caution">
    <text evidence="15">The sequence shown here is derived from an EMBL/GenBank/DDBJ whole genome shotgun (WGS) entry which is preliminary data.</text>
</comment>
<evidence type="ECO:0000256" key="2">
    <source>
        <dbReference type="ARBA" id="ARBA00005528"/>
    </source>
</evidence>
<proteinExistence type="inferred from homology"/>
<evidence type="ECO:0000256" key="1">
    <source>
        <dbReference type="ARBA" id="ARBA00004496"/>
    </source>
</evidence>
<evidence type="ECO:0000256" key="4">
    <source>
        <dbReference type="ARBA" id="ARBA00013673"/>
    </source>
</evidence>
<keyword evidence="16" id="KW-1185">Reference proteome</keyword>
<dbReference type="PANTHER" id="PTHR30027">
    <property type="entry name" value="RIBOSOMAL RNA SMALL SUBUNIT METHYLTRANSFERASE E"/>
    <property type="match status" value="1"/>
</dbReference>
<dbReference type="GO" id="GO:0070475">
    <property type="term" value="P:rRNA base methylation"/>
    <property type="evidence" value="ECO:0007669"/>
    <property type="project" value="TreeGrafter"/>
</dbReference>
<dbReference type="RefSeq" id="WP_035901720.1">
    <property type="nucleotide sequence ID" value="NZ_AVPK01000001.1"/>
</dbReference>
<dbReference type="InterPro" id="IPR046886">
    <property type="entry name" value="RsmE_MTase_dom"/>
</dbReference>
<keyword evidence="5 12" id="KW-0963">Cytoplasm</keyword>
<dbReference type="eggNOG" id="COG1385">
    <property type="taxonomic scope" value="Bacteria"/>
</dbReference>
<sequence length="250" mass="26421">MSLHLYLVPAGALDGIREGDVVVLDGPEGRHAATVKRTQPGERLRLADGAGRVVTGEVVSVEKDRLSLRAETVEDQPESSPRFVLVQALAKGDRDDQAIEAATELGVDEVVPWQAGRSIVQWRGERGEKARGKWDAVLVAATKQSRRARRPALAQTATTADLVRRIEAGATAYVLHEDATEPLAALAAEQLPADGDVLVIVGPEGGVAPEELEALRAAGGRVVRLGDTVLRSSSAGPAALAVLCAASRWR</sequence>
<dbReference type="EC" id="2.1.1.193" evidence="3 12"/>
<evidence type="ECO:0000313" key="16">
    <source>
        <dbReference type="Proteomes" id="UP000030011"/>
    </source>
</evidence>
<dbReference type="PIRSF" id="PIRSF015601">
    <property type="entry name" value="MTase_slr0722"/>
    <property type="match status" value="1"/>
</dbReference>
<evidence type="ECO:0000256" key="11">
    <source>
        <dbReference type="ARBA" id="ARBA00047944"/>
    </source>
</evidence>
<dbReference type="InterPro" id="IPR015947">
    <property type="entry name" value="PUA-like_sf"/>
</dbReference>
<comment type="similarity">
    <text evidence="2 12">Belongs to the RNA methyltransferase RsmE family.</text>
</comment>
<dbReference type="NCBIfam" id="TIGR00046">
    <property type="entry name" value="RsmE family RNA methyltransferase"/>
    <property type="match status" value="1"/>
</dbReference>
<keyword evidence="7 12" id="KW-0489">Methyltransferase</keyword>
<dbReference type="CDD" id="cd18084">
    <property type="entry name" value="RsmE-like"/>
    <property type="match status" value="1"/>
</dbReference>
<comment type="subcellular location">
    <subcellularLocation>
        <location evidence="1 12">Cytoplasm</location>
    </subcellularLocation>
</comment>
<dbReference type="Pfam" id="PF20260">
    <property type="entry name" value="PUA_4"/>
    <property type="match status" value="1"/>
</dbReference>
<name>A0A0A0JSN3_9MICO</name>
<keyword evidence="8 12" id="KW-0808">Transferase</keyword>
<evidence type="ECO:0000256" key="8">
    <source>
        <dbReference type="ARBA" id="ARBA00022679"/>
    </source>
</evidence>
<comment type="function">
    <text evidence="10 12">Specifically methylates the N3 position of the uracil ring of uridine 1498 (m3U1498) in 16S rRNA. Acts on the fully assembled 30S ribosomal subunit.</text>
</comment>
<feature type="domain" description="Ribosomal RNA small subunit methyltransferase E methyltransferase" evidence="13">
    <location>
        <begin position="80"/>
        <end position="243"/>
    </location>
</feature>
<evidence type="ECO:0000256" key="9">
    <source>
        <dbReference type="ARBA" id="ARBA00022691"/>
    </source>
</evidence>
<gene>
    <name evidence="15" type="ORF">N803_00650</name>
</gene>
<dbReference type="InterPro" id="IPR006700">
    <property type="entry name" value="RsmE"/>
</dbReference>
<evidence type="ECO:0000256" key="5">
    <source>
        <dbReference type="ARBA" id="ARBA00022490"/>
    </source>
</evidence>
<comment type="catalytic activity">
    <reaction evidence="11 12">
        <text>uridine(1498) in 16S rRNA + S-adenosyl-L-methionine = N(3)-methyluridine(1498) in 16S rRNA + S-adenosyl-L-homocysteine + H(+)</text>
        <dbReference type="Rhea" id="RHEA:42920"/>
        <dbReference type="Rhea" id="RHEA-COMP:10283"/>
        <dbReference type="Rhea" id="RHEA-COMP:10284"/>
        <dbReference type="ChEBI" id="CHEBI:15378"/>
        <dbReference type="ChEBI" id="CHEBI:57856"/>
        <dbReference type="ChEBI" id="CHEBI:59789"/>
        <dbReference type="ChEBI" id="CHEBI:65315"/>
        <dbReference type="ChEBI" id="CHEBI:74502"/>
        <dbReference type="EC" id="2.1.1.193"/>
    </reaction>
</comment>
<dbReference type="EMBL" id="AVPK01000001">
    <property type="protein sequence ID" value="KGN39062.1"/>
    <property type="molecule type" value="Genomic_DNA"/>
</dbReference>